<evidence type="ECO:0000256" key="10">
    <source>
        <dbReference type="SAM" id="Phobius"/>
    </source>
</evidence>
<dbReference type="EMBL" id="CP059735">
    <property type="protein sequence ID" value="WDD98593.1"/>
    <property type="molecule type" value="Genomic_DNA"/>
</dbReference>
<evidence type="ECO:0000256" key="2">
    <source>
        <dbReference type="ARBA" id="ARBA00022519"/>
    </source>
</evidence>
<dbReference type="PANTHER" id="PTHR32089">
    <property type="entry name" value="METHYL-ACCEPTING CHEMOTAXIS PROTEIN MCPB"/>
    <property type="match status" value="1"/>
</dbReference>
<dbReference type="GO" id="GO:0006935">
    <property type="term" value="P:chemotaxis"/>
    <property type="evidence" value="ECO:0007669"/>
    <property type="project" value="UniProtKB-ARBA"/>
</dbReference>
<organism evidence="14 15">
    <name type="scientific">Thalassomonas actiniarum</name>
    <dbReference type="NCBI Taxonomy" id="485447"/>
    <lineage>
        <taxon>Bacteria</taxon>
        <taxon>Pseudomonadati</taxon>
        <taxon>Pseudomonadota</taxon>
        <taxon>Gammaproteobacteria</taxon>
        <taxon>Alteromonadales</taxon>
        <taxon>Colwelliaceae</taxon>
        <taxon>Thalassomonas</taxon>
    </lineage>
</organism>
<dbReference type="AlphaFoldDB" id="A0AAE9YQM2"/>
<dbReference type="SMART" id="SM00304">
    <property type="entry name" value="HAMP"/>
    <property type="match status" value="1"/>
</dbReference>
<evidence type="ECO:0000256" key="1">
    <source>
        <dbReference type="ARBA" id="ARBA00004429"/>
    </source>
</evidence>
<evidence type="ECO:0000259" key="11">
    <source>
        <dbReference type="PROSITE" id="PS50111"/>
    </source>
</evidence>
<evidence type="ECO:0000256" key="9">
    <source>
        <dbReference type="SAM" id="Coils"/>
    </source>
</evidence>
<dbReference type="SUPFAM" id="SSF58104">
    <property type="entry name" value="Methyl-accepting chemotaxis protein (MCP) signaling domain"/>
    <property type="match status" value="1"/>
</dbReference>
<dbReference type="Pfam" id="PF00672">
    <property type="entry name" value="HAMP"/>
    <property type="match status" value="1"/>
</dbReference>
<dbReference type="KEGG" id="tact:SG35_025640"/>
<feature type="coiled-coil region" evidence="9">
    <location>
        <begin position="513"/>
        <end position="540"/>
    </location>
</feature>
<dbReference type="PANTHER" id="PTHR32089:SF119">
    <property type="entry name" value="METHYL-ACCEPTING CHEMOTAXIS PROTEIN CTPL"/>
    <property type="match status" value="1"/>
</dbReference>
<keyword evidence="2" id="KW-0997">Cell inner membrane</keyword>
<dbReference type="RefSeq" id="WP_044833019.1">
    <property type="nucleotide sequence ID" value="NZ_CP059735.1"/>
</dbReference>
<evidence type="ECO:0000256" key="3">
    <source>
        <dbReference type="ARBA" id="ARBA00022692"/>
    </source>
</evidence>
<dbReference type="InterPro" id="IPR000727">
    <property type="entry name" value="T_SNARE_dom"/>
</dbReference>
<name>A0AAE9YQM2_9GAMM</name>
<protein>
    <submittedName>
        <fullName evidence="14">Methyl-accepting chemotaxis protein</fullName>
    </submittedName>
</protein>
<dbReference type="InterPro" id="IPR004089">
    <property type="entry name" value="MCPsignal_dom"/>
</dbReference>
<dbReference type="SMART" id="SM00283">
    <property type="entry name" value="MA"/>
    <property type="match status" value="1"/>
</dbReference>
<dbReference type="GO" id="GO:0005886">
    <property type="term" value="C:plasma membrane"/>
    <property type="evidence" value="ECO:0007669"/>
    <property type="project" value="UniProtKB-SubCell"/>
</dbReference>
<keyword evidence="4 10" id="KW-1133">Transmembrane helix</keyword>
<keyword evidence="3 10" id="KW-0812">Transmembrane</keyword>
<evidence type="ECO:0000256" key="8">
    <source>
        <dbReference type="PROSITE-ProRule" id="PRU00284"/>
    </source>
</evidence>
<evidence type="ECO:0000313" key="14">
    <source>
        <dbReference type="EMBL" id="WDD98593.1"/>
    </source>
</evidence>
<feature type="domain" description="T-SNARE coiled-coil homology" evidence="12">
    <location>
        <begin position="490"/>
        <end position="544"/>
    </location>
</feature>
<dbReference type="Proteomes" id="UP000032568">
    <property type="component" value="Chromosome"/>
</dbReference>
<sequence>MTIKKKLIAILIAIVLLVTGSIVAQNIANVKNGQQAQASKTRYLSYLVADEFRQTSLDLTRLCRSFVATGEQKYWDAYWQVIKWRNGESPRPDNTDPALYPGVKKKQSDIMRELNFSRQEFDLLALANKNSNALVATESQAMESIKSGYVVDGPFQALPGEDVQTFAQRIVFDNAYHSEAAKILAPVTQFFKAQDQRTAQHLQAIEESASSWLLISLCSQIVAALLIALLIVILIYSLFKPLQEATGAMLNIAEGDGDLQKRLKDSGSDELSTLGKGFNSFAANIQTVIVNLRRMIEEISASSNQLTTTAQQTDNAISEQKEEIQKLFVAIEQLVPAIQDVAMLASDGADKANVANRHATSGIGVVEKAVKNINSLETDIENSSSVINKLAKDTNNISTVLDVIGGIADQTNLLALNAAIEAARAGEQGRGFAVVADEVRTLAQRTQNSTTEIREMIEGLQVEANNAVAVMEQSHIKTETCVKDTTDLGDALENISGSVMAITDINHQIASATEEQSATIEEIRRNIDNINQNVETTSAGSKETADNSQYTTELTIKIQALVNQFKTS</sequence>
<dbReference type="PROSITE" id="PS50885">
    <property type="entry name" value="HAMP"/>
    <property type="match status" value="1"/>
</dbReference>
<comment type="subcellular location">
    <subcellularLocation>
        <location evidence="1">Cell inner membrane</location>
        <topology evidence="1">Multi-pass membrane protein</topology>
    </subcellularLocation>
</comment>
<dbReference type="FunFam" id="1.10.287.950:FF:000001">
    <property type="entry name" value="Methyl-accepting chemotaxis sensory transducer"/>
    <property type="match status" value="1"/>
</dbReference>
<dbReference type="Pfam" id="PF00015">
    <property type="entry name" value="MCPsignal"/>
    <property type="match status" value="1"/>
</dbReference>
<keyword evidence="6 8" id="KW-0807">Transducer</keyword>
<evidence type="ECO:0000256" key="5">
    <source>
        <dbReference type="ARBA" id="ARBA00023136"/>
    </source>
</evidence>
<evidence type="ECO:0000256" key="6">
    <source>
        <dbReference type="ARBA" id="ARBA00023224"/>
    </source>
</evidence>
<reference evidence="14 15" key="2">
    <citation type="journal article" date="2022" name="Mar. Drugs">
        <title>Bioassay-Guided Fractionation Leads to the Detection of Cholic Acid Generated by the Rare Thalassomonas sp.</title>
        <authorList>
            <person name="Pheiffer F."/>
            <person name="Schneider Y.K."/>
            <person name="Hansen E.H."/>
            <person name="Andersen J.H."/>
            <person name="Isaksson J."/>
            <person name="Busche T."/>
            <person name="R C."/>
            <person name="Kalinowski J."/>
            <person name="Zyl L.V."/>
            <person name="Trindade M."/>
        </authorList>
    </citation>
    <scope>NUCLEOTIDE SEQUENCE [LARGE SCALE GENOMIC DNA]</scope>
    <source>
        <strain evidence="14 15">A5K-106</strain>
    </source>
</reference>
<keyword evidence="5 10" id="KW-0472">Membrane</keyword>
<comment type="similarity">
    <text evidence="7">Belongs to the methyl-accepting chemotaxis (MCP) protein family.</text>
</comment>
<evidence type="ECO:0000259" key="12">
    <source>
        <dbReference type="PROSITE" id="PS50192"/>
    </source>
</evidence>
<keyword evidence="2" id="KW-1003">Cell membrane</keyword>
<dbReference type="CDD" id="cd06225">
    <property type="entry name" value="HAMP"/>
    <property type="match status" value="1"/>
</dbReference>
<feature type="transmembrane region" description="Helical" evidence="10">
    <location>
        <begin position="212"/>
        <end position="239"/>
    </location>
</feature>
<evidence type="ECO:0000256" key="7">
    <source>
        <dbReference type="ARBA" id="ARBA00029447"/>
    </source>
</evidence>
<evidence type="ECO:0000256" key="4">
    <source>
        <dbReference type="ARBA" id="ARBA00022989"/>
    </source>
</evidence>
<proteinExistence type="inferred from homology"/>
<reference evidence="14 15" key="1">
    <citation type="journal article" date="2015" name="Genome Announc.">
        <title>Draft Genome Sequences of Marine Isolates of Thalassomonas viridans and Thalassomonas actiniarum.</title>
        <authorList>
            <person name="Olonade I."/>
            <person name="van Zyl L.J."/>
            <person name="Trindade M."/>
        </authorList>
    </citation>
    <scope>NUCLEOTIDE SEQUENCE [LARGE SCALE GENOMIC DNA]</scope>
    <source>
        <strain evidence="14 15">A5K-106</strain>
    </source>
</reference>
<evidence type="ECO:0000259" key="13">
    <source>
        <dbReference type="PROSITE" id="PS50885"/>
    </source>
</evidence>
<dbReference type="GO" id="GO:0007165">
    <property type="term" value="P:signal transduction"/>
    <property type="evidence" value="ECO:0007669"/>
    <property type="project" value="UniProtKB-KW"/>
</dbReference>
<feature type="domain" description="Methyl-accepting transducer" evidence="11">
    <location>
        <begin position="295"/>
        <end position="531"/>
    </location>
</feature>
<feature type="domain" description="HAMP" evidence="13">
    <location>
        <begin position="236"/>
        <end position="290"/>
    </location>
</feature>
<evidence type="ECO:0000313" key="15">
    <source>
        <dbReference type="Proteomes" id="UP000032568"/>
    </source>
</evidence>
<keyword evidence="15" id="KW-1185">Reference proteome</keyword>
<gene>
    <name evidence="14" type="ORF">SG35_025640</name>
</gene>
<dbReference type="Gene3D" id="1.10.287.950">
    <property type="entry name" value="Methyl-accepting chemotaxis protein"/>
    <property type="match status" value="1"/>
</dbReference>
<dbReference type="InterPro" id="IPR003660">
    <property type="entry name" value="HAMP_dom"/>
</dbReference>
<accession>A0AAE9YQM2</accession>
<dbReference type="CDD" id="cd11386">
    <property type="entry name" value="MCP_signal"/>
    <property type="match status" value="1"/>
</dbReference>
<dbReference type="PROSITE" id="PS50192">
    <property type="entry name" value="T_SNARE"/>
    <property type="match status" value="1"/>
</dbReference>
<keyword evidence="9" id="KW-0175">Coiled coil</keyword>
<dbReference type="PROSITE" id="PS50111">
    <property type="entry name" value="CHEMOTAXIS_TRANSDUC_2"/>
    <property type="match status" value="1"/>
</dbReference>